<dbReference type="InterPro" id="IPR041249">
    <property type="entry name" value="HEPN_DZIP3"/>
</dbReference>
<dbReference type="Pfam" id="PF18738">
    <property type="entry name" value="HEPN_DZIP3"/>
    <property type="match status" value="1"/>
</dbReference>
<comment type="caution">
    <text evidence="2">The sequence shown here is derived from an EMBL/GenBank/DDBJ whole genome shotgun (WGS) entry which is preliminary data.</text>
</comment>
<proteinExistence type="predicted"/>
<protein>
    <recommendedName>
        <fullName evidence="1">DZIP3-like HEPN domain-containing protein</fullName>
    </recommendedName>
</protein>
<evidence type="ECO:0000313" key="3">
    <source>
        <dbReference type="Proteomes" id="UP000683360"/>
    </source>
</evidence>
<feature type="domain" description="DZIP3-like HEPN" evidence="1">
    <location>
        <begin position="183"/>
        <end position="313"/>
    </location>
</feature>
<organism evidence="2 3">
    <name type="scientific">Mytilus edulis</name>
    <name type="common">Blue mussel</name>
    <dbReference type="NCBI Taxonomy" id="6550"/>
    <lineage>
        <taxon>Eukaryota</taxon>
        <taxon>Metazoa</taxon>
        <taxon>Spiralia</taxon>
        <taxon>Lophotrochozoa</taxon>
        <taxon>Mollusca</taxon>
        <taxon>Bivalvia</taxon>
        <taxon>Autobranchia</taxon>
        <taxon>Pteriomorphia</taxon>
        <taxon>Mytilida</taxon>
        <taxon>Mytiloidea</taxon>
        <taxon>Mytilidae</taxon>
        <taxon>Mytilinae</taxon>
        <taxon>Mytilus</taxon>
    </lineage>
</organism>
<keyword evidence="3" id="KW-1185">Reference proteome</keyword>
<gene>
    <name evidence="2" type="ORF">MEDL_17516</name>
</gene>
<accession>A0A8S3R1K8</accession>
<dbReference type="AlphaFoldDB" id="A0A8S3R1K8"/>
<evidence type="ECO:0000259" key="1">
    <source>
        <dbReference type="Pfam" id="PF18738"/>
    </source>
</evidence>
<dbReference type="EMBL" id="CAJPWZ010000906">
    <property type="protein sequence ID" value="CAG2202969.1"/>
    <property type="molecule type" value="Genomic_DNA"/>
</dbReference>
<sequence>MAESNNGNQGFKALQDSSGKENYDRLFGKHLDLLDWLSDLNQSFLKFDDIKRAIKRSSTIDLKDLDASTIDILLKFNCFDLFWKEKLFCNRVQEELDLIKIEDNLNLSRKLCGQEILILLENGKYTTGAYSLGVVENADIQKRINKHNHLKVVQLITSIAKDVLVGVLKGRLLGANFGYALTGMKKRLLPQLNTHGRQVLYPEGSSYSGDFSDLDISLIYIILRNINTIAPHSNDWGNVPNDCDRSLSANIDRIRIFKNKYVSHCSNMTLNDQDLKQTVKEIRQCILELGGDDYMCDIDSMLTSEINPVIEQELCITLRRLKDADRETELNYIRLKEDINEIKQHLRMPDRQPINKAPAANGSFGKVYVRSHG</sequence>
<name>A0A8S3R1K8_MYTED</name>
<dbReference type="Proteomes" id="UP000683360">
    <property type="component" value="Unassembled WGS sequence"/>
</dbReference>
<dbReference type="OrthoDB" id="6161471at2759"/>
<reference evidence="2" key="1">
    <citation type="submission" date="2021-03" db="EMBL/GenBank/DDBJ databases">
        <authorList>
            <person name="Bekaert M."/>
        </authorList>
    </citation>
    <scope>NUCLEOTIDE SEQUENCE</scope>
</reference>
<evidence type="ECO:0000313" key="2">
    <source>
        <dbReference type="EMBL" id="CAG2202969.1"/>
    </source>
</evidence>